<dbReference type="Pfam" id="PF22733">
    <property type="entry name" value="NNH1"/>
    <property type="match status" value="1"/>
</dbReference>
<dbReference type="Proteomes" id="UP000641932">
    <property type="component" value="Unassembled WGS sequence"/>
</dbReference>
<keyword evidence="2" id="KW-0547">Nucleotide-binding</keyword>
<dbReference type="SUPFAM" id="SSF52540">
    <property type="entry name" value="P-loop containing nucleoside triphosphate hydrolases"/>
    <property type="match status" value="1"/>
</dbReference>
<dbReference type="InterPro" id="IPR054547">
    <property type="entry name" value="NNH1"/>
</dbReference>
<sequence length="891" mass="98094">MDAAAIGARLASSAVAPLIKKLFVQEGPGAGLVTKPVRLAGLVSFKGEKRTIGERDLHRITGELVQRALRSADPHDRPVASDEEEAVAIALARTLHSLGDLDMDDVQAVQLGHRALAQRLRSIDPHTTFHLSDDAARLHDALVEIACLHILHFFTQRSTFVASTLVRQSSQLTEAVTKVDLLLERNPSPFSEDTLFEARYADHIIDKHGTLTIYGIDLTNTPDQWPLDTAYLSLEAGVSEHGRHTPIRAEHALAGRDRVLLRGVAGSGKTTLVQWLAVTTARQDPAVLRAGGEPLAPLLGRVPFVLPLRTLTRLWHDLPTPGRFLAAIRSPLADAQPRGWTDRVLSAGRGLLLVDGIDEVPEKVRGQTRNWLRDLLGAYPGNLWLITSRPSAVRDKWLAPEGFSELSLAPMSRGDVTHFIRRWHTAARSDDATERELLDTYEQSLITAIRTKQDLARLATNPLMCGLICALHRDRRGYLPHARKELYDAALSMLLSRRDIERHMSATDGIELNEEPQTRLLQKLAYKFLLNGKSELERSHAERIIALALPSVPAAVNQGNAEEIFRHLLLRSGVLREPVPGIIDFVHRTFQDYLGAKAAVEEGDLGVLVLRAADSQWEDAIRMAIAHARPKERADLLGELIARGDTASTPRRRTQLHLLAMASLEHATELNPTIRAEVERRATALIPPKTLTEAAEVAQVGPVVLELLPGPEGLSPEAALLTVQTAVLIGGDAAIPVLARFVEHPDAEVRTRLATAWYRFDTEQYAEEVLARLDGDDVYVEVAGEKELQALRAFGGRARLRVGRDLGTAELVAGVVPDRLTHLWLRADHAVTWYWLAAFPRLHTLTLDLSAGTVDLSSLAAHPALRTVRVDKDQRLTGRASLMGHLDLVTT</sequence>
<dbReference type="PANTHER" id="PTHR46844:SF1">
    <property type="entry name" value="SLR5058 PROTEIN"/>
    <property type="match status" value="1"/>
</dbReference>
<name>A0A917ZS85_9ACTN</name>
<gene>
    <name evidence="2" type="ORF">GCM10012280_34600</name>
</gene>
<dbReference type="PANTHER" id="PTHR46844">
    <property type="entry name" value="SLR5058 PROTEIN"/>
    <property type="match status" value="1"/>
</dbReference>
<evidence type="ECO:0000259" key="1">
    <source>
        <dbReference type="PROSITE" id="PS50837"/>
    </source>
</evidence>
<organism evidence="2 3">
    <name type="scientific">Wenjunlia tyrosinilytica</name>
    <dbReference type="NCBI Taxonomy" id="1544741"/>
    <lineage>
        <taxon>Bacteria</taxon>
        <taxon>Bacillati</taxon>
        <taxon>Actinomycetota</taxon>
        <taxon>Actinomycetes</taxon>
        <taxon>Kitasatosporales</taxon>
        <taxon>Streptomycetaceae</taxon>
        <taxon>Wenjunlia</taxon>
    </lineage>
</organism>
<feature type="domain" description="NACHT" evidence="1">
    <location>
        <begin position="257"/>
        <end position="601"/>
    </location>
</feature>
<reference evidence="2" key="2">
    <citation type="submission" date="2020-09" db="EMBL/GenBank/DDBJ databases">
        <authorList>
            <person name="Sun Q."/>
            <person name="Zhou Y."/>
        </authorList>
    </citation>
    <scope>NUCLEOTIDE SEQUENCE</scope>
    <source>
        <strain evidence="2">CGMCC 4.7201</strain>
    </source>
</reference>
<dbReference type="AlphaFoldDB" id="A0A917ZS85"/>
<dbReference type="InterPro" id="IPR027417">
    <property type="entry name" value="P-loop_NTPase"/>
</dbReference>
<comment type="caution">
    <text evidence="2">The sequence shown here is derived from an EMBL/GenBank/DDBJ whole genome shotgun (WGS) entry which is preliminary data.</text>
</comment>
<evidence type="ECO:0000313" key="3">
    <source>
        <dbReference type="Proteomes" id="UP000641932"/>
    </source>
</evidence>
<accession>A0A917ZS85</accession>
<dbReference type="EMBL" id="BMMS01000014">
    <property type="protein sequence ID" value="GGO90027.1"/>
    <property type="molecule type" value="Genomic_DNA"/>
</dbReference>
<dbReference type="RefSeq" id="WP_189132589.1">
    <property type="nucleotide sequence ID" value="NZ_BMMS01000014.1"/>
</dbReference>
<dbReference type="PROSITE" id="PS50837">
    <property type="entry name" value="NACHT"/>
    <property type="match status" value="1"/>
</dbReference>
<keyword evidence="2" id="KW-0067">ATP-binding</keyword>
<proteinExistence type="predicted"/>
<reference evidence="2" key="1">
    <citation type="journal article" date="2014" name="Int. J. Syst. Evol. Microbiol.">
        <title>Complete genome sequence of Corynebacterium casei LMG S-19264T (=DSM 44701T), isolated from a smear-ripened cheese.</title>
        <authorList>
            <consortium name="US DOE Joint Genome Institute (JGI-PGF)"/>
            <person name="Walter F."/>
            <person name="Albersmeier A."/>
            <person name="Kalinowski J."/>
            <person name="Ruckert C."/>
        </authorList>
    </citation>
    <scope>NUCLEOTIDE SEQUENCE</scope>
    <source>
        <strain evidence="2">CGMCC 4.7201</strain>
    </source>
</reference>
<dbReference type="GO" id="GO:0005524">
    <property type="term" value="F:ATP binding"/>
    <property type="evidence" value="ECO:0007669"/>
    <property type="project" value="UniProtKB-KW"/>
</dbReference>
<keyword evidence="3" id="KW-1185">Reference proteome</keyword>
<dbReference type="Gene3D" id="3.40.50.300">
    <property type="entry name" value="P-loop containing nucleotide triphosphate hydrolases"/>
    <property type="match status" value="1"/>
</dbReference>
<protein>
    <submittedName>
        <fullName evidence="2">ATP-binding protein</fullName>
    </submittedName>
</protein>
<evidence type="ECO:0000313" key="2">
    <source>
        <dbReference type="EMBL" id="GGO90027.1"/>
    </source>
</evidence>
<dbReference type="Pfam" id="PF05729">
    <property type="entry name" value="NACHT"/>
    <property type="match status" value="1"/>
</dbReference>
<dbReference type="InterPro" id="IPR007111">
    <property type="entry name" value="NACHT_NTPase"/>
</dbReference>